<evidence type="ECO:0000256" key="1">
    <source>
        <dbReference type="SAM" id="MobiDB-lite"/>
    </source>
</evidence>
<name>A0AAV4SCQ3_9ARAC</name>
<sequence>MHSDLKKQGIKERKKIGKQMDRQNKEWSSKRERMGPQGWNEREIEEIYTCTWVSKILVYFLACLLTFPSDGNGLVFCRANIQASASSTAA</sequence>
<keyword evidence="3" id="KW-1185">Reference proteome</keyword>
<feature type="compositionally biased region" description="Basic and acidic residues" evidence="1">
    <location>
        <begin position="18"/>
        <end position="34"/>
    </location>
</feature>
<proteinExistence type="predicted"/>
<organism evidence="2 3">
    <name type="scientific">Caerostris darwini</name>
    <dbReference type="NCBI Taxonomy" id="1538125"/>
    <lineage>
        <taxon>Eukaryota</taxon>
        <taxon>Metazoa</taxon>
        <taxon>Ecdysozoa</taxon>
        <taxon>Arthropoda</taxon>
        <taxon>Chelicerata</taxon>
        <taxon>Arachnida</taxon>
        <taxon>Araneae</taxon>
        <taxon>Araneomorphae</taxon>
        <taxon>Entelegynae</taxon>
        <taxon>Araneoidea</taxon>
        <taxon>Araneidae</taxon>
        <taxon>Caerostris</taxon>
    </lineage>
</organism>
<protein>
    <submittedName>
        <fullName evidence="2">Uncharacterized protein</fullName>
    </submittedName>
</protein>
<gene>
    <name evidence="2" type="ORF">CDAR_197791</name>
</gene>
<comment type="caution">
    <text evidence="2">The sequence shown here is derived from an EMBL/GenBank/DDBJ whole genome shotgun (WGS) entry which is preliminary data.</text>
</comment>
<dbReference type="AlphaFoldDB" id="A0AAV4SCQ3"/>
<dbReference type="Proteomes" id="UP001054837">
    <property type="component" value="Unassembled WGS sequence"/>
</dbReference>
<reference evidence="2 3" key="1">
    <citation type="submission" date="2021-06" db="EMBL/GenBank/DDBJ databases">
        <title>Caerostris darwini draft genome.</title>
        <authorList>
            <person name="Kono N."/>
            <person name="Arakawa K."/>
        </authorList>
    </citation>
    <scope>NUCLEOTIDE SEQUENCE [LARGE SCALE GENOMIC DNA]</scope>
</reference>
<dbReference type="EMBL" id="BPLQ01007602">
    <property type="protein sequence ID" value="GIY31079.1"/>
    <property type="molecule type" value="Genomic_DNA"/>
</dbReference>
<accession>A0AAV4SCQ3</accession>
<evidence type="ECO:0000313" key="2">
    <source>
        <dbReference type="EMBL" id="GIY31079.1"/>
    </source>
</evidence>
<feature type="compositionally biased region" description="Basic and acidic residues" evidence="1">
    <location>
        <begin position="1"/>
        <end position="11"/>
    </location>
</feature>
<feature type="region of interest" description="Disordered" evidence="1">
    <location>
        <begin position="1"/>
        <end position="36"/>
    </location>
</feature>
<evidence type="ECO:0000313" key="3">
    <source>
        <dbReference type="Proteomes" id="UP001054837"/>
    </source>
</evidence>